<feature type="compositionally biased region" description="Low complexity" evidence="1">
    <location>
        <begin position="1195"/>
        <end position="1211"/>
    </location>
</feature>
<feature type="compositionally biased region" description="Polar residues" evidence="1">
    <location>
        <begin position="9"/>
        <end position="26"/>
    </location>
</feature>
<feature type="region of interest" description="Disordered" evidence="1">
    <location>
        <begin position="386"/>
        <end position="414"/>
    </location>
</feature>
<feature type="region of interest" description="Disordered" evidence="1">
    <location>
        <begin position="1"/>
        <end position="65"/>
    </location>
</feature>
<feature type="transmembrane region" description="Helical" evidence="2">
    <location>
        <begin position="1356"/>
        <end position="1379"/>
    </location>
</feature>
<reference evidence="3 4" key="1">
    <citation type="journal article" date="2024" name="bioRxiv">
        <title>A reference genome for Trichogramma kaykai: A tiny desert-dwelling parasitoid wasp with competing sex-ratio distorters.</title>
        <authorList>
            <person name="Culotta J."/>
            <person name="Lindsey A.R."/>
        </authorList>
    </citation>
    <scope>NUCLEOTIDE SEQUENCE [LARGE SCALE GENOMIC DNA]</scope>
    <source>
        <strain evidence="3 4">KSX58</strain>
    </source>
</reference>
<feature type="region of interest" description="Disordered" evidence="1">
    <location>
        <begin position="539"/>
        <end position="624"/>
    </location>
</feature>
<feature type="region of interest" description="Disordered" evidence="1">
    <location>
        <begin position="215"/>
        <end position="287"/>
    </location>
</feature>
<feature type="region of interest" description="Disordered" evidence="1">
    <location>
        <begin position="1116"/>
        <end position="1156"/>
    </location>
</feature>
<sequence length="1380" mass="150372">MDKLRCVGNNGSSSKGCGDNSKQQQPPLWGQIREDTLLPPSRRNASSNASTPTSFDGSHNKKRNSLSKKWSIDGLFKRVSSLLDHSASVSSVSSAESSSATTRSSPSSSLEELPLAAVTSNFRGASEYDTGNFPCVTELDAVRATRPIVWISAPDSTNIVIDNDDDDADATMSSSARRGQRHHQQRSSAAAALLTEAATAAAPPPHNCCCSCGSSSPNNGSGGDRRCKGPMTTKSRRSSVIADCSSSDMDESGGGGGGGNGTGSGSWRGSSNNPTNKRRSRASRTERYLKRQCGAVNGLVNNNIASGYNDSTSALECRSGSDSKPRVASRIVASDLDRLRPQGVLEGTPRMLPYRLDNATRPRSEVPEMLSKKYAFEAEQPRHIYALPSGQRVRSSSNSVSPSTSTPANGANNPLVQQTLQYFSQFKDNDNDAVTARIKPVPKPRKLYPHPQQQQQQKRISAPPVPPSRDSSSSRSLLINGLPIDRYNDTILQQQQQQQQQSSDKENNSEYSLERHSISSPSCEVRLINEGRLLLASDNGYGRTIPVSNVRRDPLRDTNNGVTSPAQLSGRGSSVTQSPSSSSLRPPPLPEKPKYLQSLQSQPPQQQQQRSLPLRRPRSRQDSANLESALEELETIFNSLHLDADEQLLDRAERRTLEEMHYRGLTASPVPFDAEDDPIARRKTWADSNLLQGQDEVDRAAAEHRLRDDMAFRRMQSANRQPDSSRPASSCCAGPPGLESISYLMTPVPFGGENSPRRWEDATKQQQQNGSRKKRAEPDVTLDDVVFRMRHHANNTLKISDPQPPFGIPLGPIATATESDYLHSQAPSCSPASGRSPYIPSREPDLVTDDLAYRALRKDASSACSSHHHRHHQSSPMSFCSPVPSTPSPLHFGSGRSTSSFKKRHRSLSSNLYGVISSSQSPTGRGKGYIDDDDDDLDSCRSGSQAAIVSDSESLGFMNDSSFRDATSGNNTSGHVTSEEPCPRVRVVVVDRQSSDLDLSSKSCEVHHSEDDDRSKDRSRSREPTHDNSSASFVTCDASVASAKARNTSPEETAAKAEPGNSAYKKLCQDLENLVQLTKGIDANVSSSTQQATAKSVASNDKPAALRVMSASEIIDDIARDDNDDEKKEKNKDKEEKKEEEDKVDGQSTIKREISTVLDDLKNLRETCREDIKRCRESELLQPTSSKPIGSGALESSSSTEATAPTTSSSSSREKCENSDNSSKAFMRSVREAKLAGDWKESTPRARNDAGQSTVSDDDELDRARHRGRQRPQPEQQQRPLQSRGNNWEGERAAEAVVTCGLLGTVLSRDNQRRSVELFGSATAASARLTAKCIRHITNNNGNSNNNNNSNSNNNLTAQCCCCILLVFFLVLLIAIQYVP</sequence>
<evidence type="ECO:0000256" key="2">
    <source>
        <dbReference type="SAM" id="Phobius"/>
    </source>
</evidence>
<dbReference type="Proteomes" id="UP001627154">
    <property type="component" value="Unassembled WGS sequence"/>
</dbReference>
<feature type="region of interest" description="Disordered" evidence="1">
    <location>
        <begin position="1173"/>
        <end position="1288"/>
    </location>
</feature>
<feature type="compositionally biased region" description="Basic and acidic residues" evidence="1">
    <location>
        <begin position="1117"/>
        <end position="1156"/>
    </location>
</feature>
<feature type="compositionally biased region" description="Polar residues" evidence="1">
    <location>
        <begin position="557"/>
        <end position="567"/>
    </location>
</feature>
<accession>A0ABD2XHI6</accession>
<proteinExistence type="predicted"/>
<feature type="compositionally biased region" description="Polar residues" evidence="1">
    <location>
        <begin position="908"/>
        <end position="923"/>
    </location>
</feature>
<keyword evidence="2" id="KW-1133">Transmembrane helix</keyword>
<keyword evidence="2" id="KW-0812">Transmembrane</keyword>
<feature type="region of interest" description="Disordered" evidence="1">
    <location>
        <begin position="440"/>
        <end position="476"/>
    </location>
</feature>
<feature type="compositionally biased region" description="Polar residues" evidence="1">
    <location>
        <begin position="43"/>
        <end position="57"/>
    </location>
</feature>
<feature type="compositionally biased region" description="Low complexity" evidence="1">
    <location>
        <begin position="392"/>
        <end position="407"/>
    </location>
</feature>
<feature type="compositionally biased region" description="Gly residues" evidence="1">
    <location>
        <begin position="252"/>
        <end position="266"/>
    </location>
</feature>
<feature type="compositionally biased region" description="Basic and acidic residues" evidence="1">
    <location>
        <begin position="1229"/>
        <end position="1248"/>
    </location>
</feature>
<feature type="region of interest" description="Disordered" evidence="1">
    <location>
        <begin position="161"/>
        <end position="191"/>
    </location>
</feature>
<feature type="region of interest" description="Disordered" evidence="1">
    <location>
        <begin position="743"/>
        <end position="780"/>
    </location>
</feature>
<evidence type="ECO:0000313" key="3">
    <source>
        <dbReference type="EMBL" id="KAL3404478.1"/>
    </source>
</evidence>
<feature type="region of interest" description="Disordered" evidence="1">
    <location>
        <begin position="821"/>
        <end position="842"/>
    </location>
</feature>
<feature type="region of interest" description="Disordered" evidence="1">
    <location>
        <begin position="998"/>
        <end position="1034"/>
    </location>
</feature>
<feature type="region of interest" description="Disordered" evidence="1">
    <location>
        <begin position="959"/>
        <end position="985"/>
    </location>
</feature>
<dbReference type="EMBL" id="JBJJXI010000025">
    <property type="protein sequence ID" value="KAL3404478.1"/>
    <property type="molecule type" value="Genomic_DNA"/>
</dbReference>
<feature type="region of interest" description="Disordered" evidence="1">
    <location>
        <begin position="864"/>
        <end position="946"/>
    </location>
</feature>
<evidence type="ECO:0008006" key="5">
    <source>
        <dbReference type="Google" id="ProtNLM"/>
    </source>
</evidence>
<name>A0ABD2XHI6_9HYME</name>
<evidence type="ECO:0000256" key="1">
    <source>
        <dbReference type="SAM" id="MobiDB-lite"/>
    </source>
</evidence>
<keyword evidence="2" id="KW-0472">Membrane</keyword>
<feature type="compositionally biased region" description="Basic and acidic residues" evidence="1">
    <location>
        <begin position="503"/>
        <end position="517"/>
    </location>
</feature>
<keyword evidence="4" id="KW-1185">Reference proteome</keyword>
<protein>
    <recommendedName>
        <fullName evidence="5">Serine-rich adhesin for platelets</fullName>
    </recommendedName>
</protein>
<organism evidence="3 4">
    <name type="scientific">Trichogramma kaykai</name>
    <dbReference type="NCBI Taxonomy" id="54128"/>
    <lineage>
        <taxon>Eukaryota</taxon>
        <taxon>Metazoa</taxon>
        <taxon>Ecdysozoa</taxon>
        <taxon>Arthropoda</taxon>
        <taxon>Hexapoda</taxon>
        <taxon>Insecta</taxon>
        <taxon>Pterygota</taxon>
        <taxon>Neoptera</taxon>
        <taxon>Endopterygota</taxon>
        <taxon>Hymenoptera</taxon>
        <taxon>Apocrita</taxon>
        <taxon>Proctotrupomorpha</taxon>
        <taxon>Chalcidoidea</taxon>
        <taxon>Trichogrammatidae</taxon>
        <taxon>Trichogramma</taxon>
    </lineage>
</organism>
<feature type="compositionally biased region" description="Low complexity" evidence="1">
    <location>
        <begin position="569"/>
        <end position="584"/>
    </location>
</feature>
<feature type="compositionally biased region" description="Basic and acidic residues" evidence="1">
    <location>
        <begin position="1004"/>
        <end position="1026"/>
    </location>
</feature>
<feature type="compositionally biased region" description="Low complexity" evidence="1">
    <location>
        <begin position="596"/>
        <end position="612"/>
    </location>
</feature>
<feature type="compositionally biased region" description="Low complexity" evidence="1">
    <location>
        <begin position="1271"/>
        <end position="1284"/>
    </location>
</feature>
<comment type="caution">
    <text evidence="3">The sequence shown here is derived from an EMBL/GenBank/DDBJ whole genome shotgun (WGS) entry which is preliminary data.</text>
</comment>
<evidence type="ECO:0000313" key="4">
    <source>
        <dbReference type="Proteomes" id="UP001627154"/>
    </source>
</evidence>
<feature type="compositionally biased region" description="Polar residues" evidence="1">
    <location>
        <begin position="959"/>
        <end position="976"/>
    </location>
</feature>
<feature type="region of interest" description="Disordered" evidence="1">
    <location>
        <begin position="88"/>
        <end position="112"/>
    </location>
</feature>
<feature type="region of interest" description="Disordered" evidence="1">
    <location>
        <begin position="492"/>
        <end position="521"/>
    </location>
</feature>
<gene>
    <name evidence="3" type="ORF">TKK_002945</name>
</gene>